<proteinExistence type="predicted"/>
<evidence type="ECO:0000313" key="1">
    <source>
        <dbReference type="EMBL" id="BBZ17151.1"/>
    </source>
</evidence>
<dbReference type="AlphaFoldDB" id="A0A7I7WKS5"/>
<dbReference type="RefSeq" id="WP_163685909.1">
    <property type="nucleotide sequence ID" value="NZ_AP022608.1"/>
</dbReference>
<accession>A0A7I7WKS5</accession>
<dbReference type="Proteomes" id="UP000466187">
    <property type="component" value="Chromosome"/>
</dbReference>
<dbReference type="KEGG" id="mgad:MGAD_14860"/>
<evidence type="ECO:0000313" key="2">
    <source>
        <dbReference type="Proteomes" id="UP000466187"/>
    </source>
</evidence>
<sequence>MPRLYDDAARAARDAQLLRLYLAGHSYRAMAAQPGLGLSLRGVVKAVRRQLAAGVDPATATAVFAAAYRAACDGDLLGAQALRRVTALAGSGMQPEVVS</sequence>
<reference evidence="1 2" key="1">
    <citation type="journal article" date="2019" name="Emerg. Microbes Infect.">
        <title>Comprehensive subspecies identification of 175 nontuberculous mycobacteria species based on 7547 genomic profiles.</title>
        <authorList>
            <person name="Matsumoto Y."/>
            <person name="Kinjo T."/>
            <person name="Motooka D."/>
            <person name="Nabeya D."/>
            <person name="Jung N."/>
            <person name="Uechi K."/>
            <person name="Horii T."/>
            <person name="Iida T."/>
            <person name="Fujita J."/>
            <person name="Nakamura S."/>
        </authorList>
    </citation>
    <scope>NUCLEOTIDE SEQUENCE [LARGE SCALE GENOMIC DNA]</scope>
    <source>
        <strain evidence="1 2">JCM 12688</strain>
    </source>
</reference>
<protein>
    <submittedName>
        <fullName evidence="1">Uncharacterized protein</fullName>
    </submittedName>
</protein>
<name>A0A7I7WKS5_MYCGU</name>
<gene>
    <name evidence="1" type="ORF">MGAD_14860</name>
</gene>
<organism evidence="1 2">
    <name type="scientific">Mycolicibacterium gadium</name>
    <name type="common">Mycobacterium gadium</name>
    <dbReference type="NCBI Taxonomy" id="1794"/>
    <lineage>
        <taxon>Bacteria</taxon>
        <taxon>Bacillati</taxon>
        <taxon>Actinomycetota</taxon>
        <taxon>Actinomycetes</taxon>
        <taxon>Mycobacteriales</taxon>
        <taxon>Mycobacteriaceae</taxon>
        <taxon>Mycolicibacterium</taxon>
    </lineage>
</organism>
<dbReference type="EMBL" id="AP022608">
    <property type="protein sequence ID" value="BBZ17151.1"/>
    <property type="molecule type" value="Genomic_DNA"/>
</dbReference>